<evidence type="ECO:0000256" key="1">
    <source>
        <dbReference type="SAM" id="Phobius"/>
    </source>
</evidence>
<feature type="transmembrane region" description="Helical" evidence="1">
    <location>
        <begin position="6"/>
        <end position="26"/>
    </location>
</feature>
<proteinExistence type="predicted"/>
<keyword evidence="1" id="KW-1133">Transmembrane helix</keyword>
<dbReference type="OrthoDB" id="4224793at2"/>
<dbReference type="STRING" id="561176.SAMN04488561_7023"/>
<evidence type="ECO:0000313" key="2">
    <source>
        <dbReference type="EMBL" id="SEF18952.1"/>
    </source>
</evidence>
<sequence length="231" mass="25272">MSTGGAVALLLVLVAFLVALAVLVPIRRRKRRRLAATAGVMAEFAAVNGMRFGRTEPNLPARAPSINDIVGDPLVYVDFHLDGTLRDVPFQAFQVRRPPPRQHAETFEVSTRTPEYTVLLVPRPVPGPELRLAPQRLSWATALRRDLEVGDPRFDAAFHVSTGAPDFARLVLRPPLTTWLATDPRAAAAIVVFEPAELMAVLPGPLTPQGAMALADLMTDLRHRVPWTMLG</sequence>
<dbReference type="RefSeq" id="WP_069111303.1">
    <property type="nucleotide sequence ID" value="NZ_FNUC01000004.1"/>
</dbReference>
<reference evidence="3" key="1">
    <citation type="submission" date="2016-10" db="EMBL/GenBank/DDBJ databases">
        <authorList>
            <person name="Varghese N."/>
            <person name="Submissions S."/>
        </authorList>
    </citation>
    <scope>NUCLEOTIDE SEQUENCE [LARGE SCALE GENOMIC DNA]</scope>
    <source>
        <strain evidence="3">DSM 45237</strain>
    </source>
</reference>
<protein>
    <submittedName>
        <fullName evidence="2">Uncharacterized protein</fullName>
    </submittedName>
</protein>
<keyword evidence="3" id="KW-1185">Reference proteome</keyword>
<accession>A0A1H5PYK8</accession>
<evidence type="ECO:0000313" key="3">
    <source>
        <dbReference type="Proteomes" id="UP000181980"/>
    </source>
</evidence>
<dbReference type="EMBL" id="FNUC01000004">
    <property type="protein sequence ID" value="SEF18952.1"/>
    <property type="molecule type" value="Genomic_DNA"/>
</dbReference>
<dbReference type="AlphaFoldDB" id="A0A1H5PYK8"/>
<keyword evidence="1" id="KW-0812">Transmembrane</keyword>
<gene>
    <name evidence="2" type="ORF">SAMN04488561_7023</name>
</gene>
<organism evidence="2 3">
    <name type="scientific">Jiangella alba</name>
    <dbReference type="NCBI Taxonomy" id="561176"/>
    <lineage>
        <taxon>Bacteria</taxon>
        <taxon>Bacillati</taxon>
        <taxon>Actinomycetota</taxon>
        <taxon>Actinomycetes</taxon>
        <taxon>Jiangellales</taxon>
        <taxon>Jiangellaceae</taxon>
        <taxon>Jiangella</taxon>
    </lineage>
</organism>
<dbReference type="Proteomes" id="UP000181980">
    <property type="component" value="Unassembled WGS sequence"/>
</dbReference>
<name>A0A1H5PYK8_9ACTN</name>
<keyword evidence="1" id="KW-0472">Membrane</keyword>